<dbReference type="PANTHER" id="PTHR46645:SF2">
    <property type="entry name" value="GRAM DOMAIN-CONTAINING PROTEIN 2B"/>
    <property type="match status" value="1"/>
</dbReference>
<keyword evidence="2" id="KW-0812">Transmembrane</keyword>
<name>A0A974E1T0_XENLA</name>
<evidence type="ECO:0000313" key="4">
    <source>
        <dbReference type="EMBL" id="OCU02195.1"/>
    </source>
</evidence>
<keyword evidence="2" id="KW-1133">Transmembrane helix</keyword>
<dbReference type="OMA" id="MTEYSPL"/>
<dbReference type="InterPro" id="IPR011993">
    <property type="entry name" value="PH-like_dom_sf"/>
</dbReference>
<keyword evidence="2" id="KW-0472">Membrane</keyword>
<evidence type="ECO:0000256" key="2">
    <source>
        <dbReference type="SAM" id="Phobius"/>
    </source>
</evidence>
<evidence type="ECO:0000256" key="1">
    <source>
        <dbReference type="SAM" id="MobiDB-lite"/>
    </source>
</evidence>
<gene>
    <name evidence="4" type="ORF">XELAEV_18007956mg</name>
</gene>
<dbReference type="GO" id="GO:0005881">
    <property type="term" value="C:cytoplasmic microtubule"/>
    <property type="evidence" value="ECO:0007669"/>
    <property type="project" value="TreeGrafter"/>
</dbReference>
<dbReference type="Pfam" id="PF02893">
    <property type="entry name" value="GRAM"/>
    <property type="match status" value="1"/>
</dbReference>
<dbReference type="FunFam" id="2.30.29.30:FF:000086">
    <property type="entry name" value="GRAM domain-containing protein 2B isoform 2"/>
    <property type="match status" value="1"/>
</dbReference>
<dbReference type="SMART" id="SM00568">
    <property type="entry name" value="GRAM"/>
    <property type="match status" value="1"/>
</dbReference>
<evidence type="ECO:0000259" key="3">
    <source>
        <dbReference type="SMART" id="SM00568"/>
    </source>
</evidence>
<proteinExistence type="predicted"/>
<sequence>MKKSVLDDSVFMEDGELHFQYQSDHSPVSLAESLDSMFPSSETENGTEERKIGKSPCTTPQIRINDADLLDSKGKLRFSGPGIYESELVFDMKQELKRERKKTNSGQFSKSNAQFHKLFKDIAKEEPLIESFTCALQKDLLYQGKLYISARWVCFHSKVFGKDTKITIPVLTITHFKKTKTALLVPNALVISTITERFIFVSLLSRDTTYKLLKSICGHLELGGSTGNSPNPSPIEQSYRTDRPNSFPLDFNVDFSELDGLMRQRRNDIEDCSSTGSQSAESENSQEFSQSQNVPKSQQVLNQGDVFTVRTQERIDITEHRKGPWRFWACLNIWKMLSMNSLLFIYAIIVCILLFSTLYMHSRIEHLEERLSLTGSTKDSQLNLWSVEKAVEGWPINFNTICGELTDNLEKLDKIQRNLQKLLEDSE</sequence>
<accession>A0A974E1T0</accession>
<feature type="domain" description="GRAM" evidence="3">
    <location>
        <begin position="113"/>
        <end position="180"/>
    </location>
</feature>
<dbReference type="AlphaFoldDB" id="A0A974E1T0"/>
<reference evidence="5" key="1">
    <citation type="journal article" date="2016" name="Nature">
        <title>Genome evolution in the allotetraploid frog Xenopus laevis.</title>
        <authorList>
            <person name="Session A.M."/>
            <person name="Uno Y."/>
            <person name="Kwon T."/>
            <person name="Chapman J.A."/>
            <person name="Toyoda A."/>
            <person name="Takahashi S."/>
            <person name="Fukui A."/>
            <person name="Hikosaka A."/>
            <person name="Suzuki A."/>
            <person name="Kondo M."/>
            <person name="van Heeringen S.J."/>
            <person name="Quigley I."/>
            <person name="Heinz S."/>
            <person name="Ogino H."/>
            <person name="Ochi H."/>
            <person name="Hellsten U."/>
            <person name="Lyons J.B."/>
            <person name="Simakov O."/>
            <person name="Putnam N."/>
            <person name="Stites J."/>
            <person name="Kuroki Y."/>
            <person name="Tanaka T."/>
            <person name="Michiue T."/>
            <person name="Watanabe M."/>
            <person name="Bogdanovic O."/>
            <person name="Lister R."/>
            <person name="Georgiou G."/>
            <person name="Paranjpe S.S."/>
            <person name="van Kruijsbergen I."/>
            <person name="Shu S."/>
            <person name="Carlson J."/>
            <person name="Kinoshita T."/>
            <person name="Ohta Y."/>
            <person name="Mawaribuchi S."/>
            <person name="Jenkins J."/>
            <person name="Grimwood J."/>
            <person name="Schmutz J."/>
            <person name="Mitros T."/>
            <person name="Mozaffari S.V."/>
            <person name="Suzuki Y."/>
            <person name="Haramoto Y."/>
            <person name="Yamamoto T.S."/>
            <person name="Takagi C."/>
            <person name="Heald R."/>
            <person name="Miller K."/>
            <person name="Haudenschild C."/>
            <person name="Kitzman J."/>
            <person name="Nakayama T."/>
            <person name="Izutsu Y."/>
            <person name="Robert J."/>
            <person name="Fortriede J."/>
            <person name="Burns K."/>
            <person name="Lotay V."/>
            <person name="Karimi K."/>
            <person name="Yasuoka Y."/>
            <person name="Dichmann D.S."/>
            <person name="Flajnik M.F."/>
            <person name="Houston D.W."/>
            <person name="Shendure J."/>
            <person name="DuPasquier L."/>
            <person name="Vize P.D."/>
            <person name="Zorn A.M."/>
            <person name="Ito M."/>
            <person name="Marcotte E.M."/>
            <person name="Wallingford J.B."/>
            <person name="Ito Y."/>
            <person name="Asashima M."/>
            <person name="Ueno N."/>
            <person name="Matsuda Y."/>
            <person name="Veenstra G.J."/>
            <person name="Fujiyama A."/>
            <person name="Harland R.M."/>
            <person name="Taira M."/>
            <person name="Rokhsar D.S."/>
        </authorList>
    </citation>
    <scope>NUCLEOTIDE SEQUENCE [LARGE SCALE GENOMIC DNA]</scope>
    <source>
        <strain evidence="5">J</strain>
    </source>
</reference>
<feature type="region of interest" description="Disordered" evidence="1">
    <location>
        <begin position="37"/>
        <end position="58"/>
    </location>
</feature>
<feature type="compositionally biased region" description="Low complexity" evidence="1">
    <location>
        <begin position="277"/>
        <end position="292"/>
    </location>
</feature>
<dbReference type="EMBL" id="CM004466">
    <property type="protein sequence ID" value="OCU02195.1"/>
    <property type="molecule type" value="Genomic_DNA"/>
</dbReference>
<organism evidence="4 5">
    <name type="scientific">Xenopus laevis</name>
    <name type="common">African clawed frog</name>
    <dbReference type="NCBI Taxonomy" id="8355"/>
    <lineage>
        <taxon>Eukaryota</taxon>
        <taxon>Metazoa</taxon>
        <taxon>Chordata</taxon>
        <taxon>Craniata</taxon>
        <taxon>Vertebrata</taxon>
        <taxon>Euteleostomi</taxon>
        <taxon>Amphibia</taxon>
        <taxon>Batrachia</taxon>
        <taxon>Anura</taxon>
        <taxon>Pipoidea</taxon>
        <taxon>Pipidae</taxon>
        <taxon>Xenopodinae</taxon>
        <taxon>Xenopus</taxon>
        <taxon>Xenopus</taxon>
    </lineage>
</organism>
<feature type="region of interest" description="Disordered" evidence="1">
    <location>
        <begin position="270"/>
        <end position="298"/>
    </location>
</feature>
<feature type="transmembrane region" description="Helical" evidence="2">
    <location>
        <begin position="342"/>
        <end position="360"/>
    </location>
</feature>
<evidence type="ECO:0000313" key="5">
    <source>
        <dbReference type="Proteomes" id="UP000694892"/>
    </source>
</evidence>
<dbReference type="InterPro" id="IPR004182">
    <property type="entry name" value="GRAM"/>
</dbReference>
<protein>
    <recommendedName>
        <fullName evidence="3">GRAM domain-containing protein</fullName>
    </recommendedName>
</protein>
<dbReference type="PANTHER" id="PTHR46645">
    <property type="entry name" value="GRAM DOMAIN-CONTAINING PROTEIN 2B-RELATED"/>
    <property type="match status" value="1"/>
</dbReference>
<dbReference type="Gene3D" id="2.30.29.30">
    <property type="entry name" value="Pleckstrin-homology domain (PH domain)/Phosphotyrosine-binding domain (PTB)"/>
    <property type="match status" value="1"/>
</dbReference>
<dbReference type="Proteomes" id="UP000694892">
    <property type="component" value="Chromosome 1L"/>
</dbReference>
<dbReference type="InterPro" id="IPR052633">
    <property type="entry name" value="GRAM_domain_protein_2B"/>
</dbReference>
<dbReference type="CDD" id="cd13220">
    <property type="entry name" value="PH-GRAM_GRAMDC"/>
    <property type="match status" value="1"/>
</dbReference>